<accession>A0A7W3Y5D4</accession>
<dbReference type="GO" id="GO:0004029">
    <property type="term" value="F:aldehyde dehydrogenase (NAD+) activity"/>
    <property type="evidence" value="ECO:0007669"/>
    <property type="project" value="TreeGrafter"/>
</dbReference>
<evidence type="ECO:0000259" key="2">
    <source>
        <dbReference type="Pfam" id="PF01370"/>
    </source>
</evidence>
<feature type="domain" description="NAD-dependent epimerase/dehydratase" evidence="2">
    <location>
        <begin position="43"/>
        <end position="253"/>
    </location>
</feature>
<feature type="signal peptide" evidence="1">
    <location>
        <begin position="1"/>
        <end position="25"/>
    </location>
</feature>
<dbReference type="RefSeq" id="WP_182685805.1">
    <property type="nucleotide sequence ID" value="NZ_JACHTF010000005.1"/>
</dbReference>
<name>A0A7W3Y5D4_9GAMM</name>
<sequence>MQTGRRELLLGALAGAVAMALPACATGGSQAAAPRPQDRPLRILVMGGTGFLGPHFVEAALARGHRLTLFNRGKTHPERFSDPRYAAIEQLQGDRKTNLSALEGEQRWDAVLDTSAYIPADVTRSARLLAPRIGQYLLVSTISVYARNDIVDMDEDAELIRLPDPTVTEVTGETYGGLKALCEAAVRAELPGGTTVVRPGLIVGPGDTTDRFTYWPARADRGGEILGPGSPAAPTQFIDARDLAAFLLHLLETRTLGTFNADAPAGALTMGAVLDASREVARSMSVHHCITAPCPQPPGAQSSVTWVPADFLEAQGVSAWQDMPAWIPARGEYAGFGRTRTTRAQAAGLRYRSLEETVRDTLEWWRGQPESRRAKPKAGLAPEREADVLRAWHAAQRSG</sequence>
<dbReference type="SUPFAM" id="SSF51735">
    <property type="entry name" value="NAD(P)-binding Rossmann-fold domains"/>
    <property type="match status" value="1"/>
</dbReference>
<gene>
    <name evidence="3" type="ORF">H4F98_05830</name>
</gene>
<evidence type="ECO:0000313" key="4">
    <source>
        <dbReference type="Proteomes" id="UP000523196"/>
    </source>
</evidence>
<reference evidence="3 4" key="1">
    <citation type="submission" date="2020-08" db="EMBL/GenBank/DDBJ databases">
        <authorList>
            <person name="Xu S."/>
            <person name="Li A."/>
        </authorList>
    </citation>
    <scope>NUCLEOTIDE SEQUENCE [LARGE SCALE GENOMIC DNA]</scope>
    <source>
        <strain evidence="3 4">119BY6-57</strain>
    </source>
</reference>
<organism evidence="3 4">
    <name type="scientific">Marilutibacter spongiae</name>
    <dbReference type="NCBI Taxonomy" id="2025720"/>
    <lineage>
        <taxon>Bacteria</taxon>
        <taxon>Pseudomonadati</taxon>
        <taxon>Pseudomonadota</taxon>
        <taxon>Gammaproteobacteria</taxon>
        <taxon>Lysobacterales</taxon>
        <taxon>Lysobacteraceae</taxon>
        <taxon>Marilutibacter</taxon>
    </lineage>
</organism>
<evidence type="ECO:0000256" key="1">
    <source>
        <dbReference type="SAM" id="SignalP"/>
    </source>
</evidence>
<feature type="chain" id="PRO_5030929888" evidence="1">
    <location>
        <begin position="26"/>
        <end position="399"/>
    </location>
</feature>
<dbReference type="InterPro" id="IPR051783">
    <property type="entry name" value="NAD(P)-dependent_oxidoreduct"/>
</dbReference>
<proteinExistence type="predicted"/>
<dbReference type="InterPro" id="IPR036291">
    <property type="entry name" value="NAD(P)-bd_dom_sf"/>
</dbReference>
<dbReference type="Pfam" id="PF01370">
    <property type="entry name" value="Epimerase"/>
    <property type="match status" value="1"/>
</dbReference>
<protein>
    <submittedName>
        <fullName evidence="3">NAD-dependent epimerase/dehydratase family protein</fullName>
    </submittedName>
</protein>
<dbReference type="EMBL" id="JACHTF010000005">
    <property type="protein sequence ID" value="MBB1060092.1"/>
    <property type="molecule type" value="Genomic_DNA"/>
</dbReference>
<dbReference type="GO" id="GO:0005737">
    <property type="term" value="C:cytoplasm"/>
    <property type="evidence" value="ECO:0007669"/>
    <property type="project" value="TreeGrafter"/>
</dbReference>
<dbReference type="InterPro" id="IPR001509">
    <property type="entry name" value="Epimerase_deHydtase"/>
</dbReference>
<keyword evidence="1" id="KW-0732">Signal</keyword>
<dbReference type="Gene3D" id="3.40.50.720">
    <property type="entry name" value="NAD(P)-binding Rossmann-like Domain"/>
    <property type="match status" value="1"/>
</dbReference>
<dbReference type="InterPro" id="IPR006311">
    <property type="entry name" value="TAT_signal"/>
</dbReference>
<dbReference type="PANTHER" id="PTHR48079">
    <property type="entry name" value="PROTEIN YEEZ"/>
    <property type="match status" value="1"/>
</dbReference>
<dbReference type="PANTHER" id="PTHR48079:SF6">
    <property type="entry name" value="NAD(P)-BINDING DOMAIN-CONTAINING PROTEIN-RELATED"/>
    <property type="match status" value="1"/>
</dbReference>
<evidence type="ECO:0000313" key="3">
    <source>
        <dbReference type="EMBL" id="MBB1060092.1"/>
    </source>
</evidence>
<keyword evidence="4" id="KW-1185">Reference proteome</keyword>
<dbReference type="AlphaFoldDB" id="A0A7W3Y5D4"/>
<comment type="caution">
    <text evidence="3">The sequence shown here is derived from an EMBL/GenBank/DDBJ whole genome shotgun (WGS) entry which is preliminary data.</text>
</comment>
<dbReference type="Proteomes" id="UP000523196">
    <property type="component" value="Unassembled WGS sequence"/>
</dbReference>
<dbReference type="PROSITE" id="PS51318">
    <property type="entry name" value="TAT"/>
    <property type="match status" value="1"/>
</dbReference>